<dbReference type="EMBL" id="JAEMWZ010000075">
    <property type="protein sequence ID" value="KAG7138347.1"/>
    <property type="molecule type" value="Genomic_DNA"/>
</dbReference>
<gene>
    <name evidence="2" type="ORF">HYQ45_004591</name>
</gene>
<protein>
    <submittedName>
        <fullName evidence="2">Uncharacterized protein</fullName>
    </submittedName>
</protein>
<evidence type="ECO:0000313" key="2">
    <source>
        <dbReference type="EMBL" id="KAG7138347.1"/>
    </source>
</evidence>
<accession>A0A8I2ZUY0</accession>
<reference evidence="2" key="1">
    <citation type="journal article" date="2021" name="Mol. Plant Pathol.">
        <title>A 20-kb lineage-specific genomic region tames virulence in pathogenic amphidiploid Verticillium longisporum.</title>
        <authorList>
            <person name="Harting R."/>
            <person name="Starke J."/>
            <person name="Kusch H."/>
            <person name="Poggeler S."/>
            <person name="Maurus I."/>
            <person name="Schluter R."/>
            <person name="Landesfeind M."/>
            <person name="Bulla I."/>
            <person name="Nowrousian M."/>
            <person name="de Jonge R."/>
            <person name="Stahlhut G."/>
            <person name="Hoff K.J."/>
            <person name="Asshauer K.P."/>
            <person name="Thurmer A."/>
            <person name="Stanke M."/>
            <person name="Daniel R."/>
            <person name="Morgenstern B."/>
            <person name="Thomma B.P.H.J."/>
            <person name="Kronstad J.W."/>
            <person name="Braus-Stromeyer S.A."/>
            <person name="Braus G.H."/>
        </authorList>
    </citation>
    <scope>NUCLEOTIDE SEQUENCE</scope>
    <source>
        <strain evidence="2">Vl32</strain>
    </source>
</reference>
<feature type="region of interest" description="Disordered" evidence="1">
    <location>
        <begin position="5"/>
        <end position="26"/>
    </location>
</feature>
<evidence type="ECO:0000256" key="1">
    <source>
        <dbReference type="SAM" id="MobiDB-lite"/>
    </source>
</evidence>
<comment type="caution">
    <text evidence="2">The sequence shown here is derived from an EMBL/GenBank/DDBJ whole genome shotgun (WGS) entry which is preliminary data.</text>
</comment>
<dbReference type="AlphaFoldDB" id="A0A8I2ZUY0"/>
<dbReference type="Proteomes" id="UP000689129">
    <property type="component" value="Unassembled WGS sequence"/>
</dbReference>
<proteinExistence type="predicted"/>
<evidence type="ECO:0000313" key="3">
    <source>
        <dbReference type="Proteomes" id="UP000689129"/>
    </source>
</evidence>
<organism evidence="2 3">
    <name type="scientific">Verticillium longisporum</name>
    <name type="common">Verticillium dahliae var. longisporum</name>
    <dbReference type="NCBI Taxonomy" id="100787"/>
    <lineage>
        <taxon>Eukaryota</taxon>
        <taxon>Fungi</taxon>
        <taxon>Dikarya</taxon>
        <taxon>Ascomycota</taxon>
        <taxon>Pezizomycotina</taxon>
        <taxon>Sordariomycetes</taxon>
        <taxon>Hypocreomycetidae</taxon>
        <taxon>Glomerellales</taxon>
        <taxon>Plectosphaerellaceae</taxon>
        <taxon>Verticillium</taxon>
    </lineage>
</organism>
<name>A0A8I2ZUY0_VERLO</name>
<sequence length="96" mass="10662">MVLIVSQQATAAESDSLPRAHRQHTTDHDTPLLLHTPTLCYSGKLLYAYSSQAKGQIRWTIQSICLRQTAAFSLMLFAGFILCPKKKAKECCFSSS</sequence>